<evidence type="ECO:0000256" key="1">
    <source>
        <dbReference type="ARBA" id="ARBA00004141"/>
    </source>
</evidence>
<evidence type="ECO:0000256" key="6">
    <source>
        <dbReference type="ARBA" id="ARBA00023136"/>
    </source>
</evidence>
<dbReference type="InterPro" id="IPR004837">
    <property type="entry name" value="NaCa_Exmemb"/>
</dbReference>
<keyword evidence="5 8" id="KW-1133">Transmembrane helix</keyword>
<dbReference type="GO" id="GO:0006874">
    <property type="term" value="P:intracellular calcium ion homeostasis"/>
    <property type="evidence" value="ECO:0007669"/>
    <property type="project" value="TreeGrafter"/>
</dbReference>
<evidence type="ECO:0000313" key="12">
    <source>
        <dbReference type="Proteomes" id="UP000316726"/>
    </source>
</evidence>
<evidence type="ECO:0000313" key="11">
    <source>
        <dbReference type="EMBL" id="QDZ21524.1"/>
    </source>
</evidence>
<evidence type="ECO:0000259" key="9">
    <source>
        <dbReference type="Pfam" id="PF01699"/>
    </source>
</evidence>
<feature type="transmembrane region" description="Helical" evidence="8">
    <location>
        <begin position="96"/>
        <end position="119"/>
    </location>
</feature>
<evidence type="ECO:0000256" key="4">
    <source>
        <dbReference type="ARBA" id="ARBA00022692"/>
    </source>
</evidence>
<feature type="transmembrane region" description="Helical" evidence="8">
    <location>
        <begin position="140"/>
        <end position="159"/>
    </location>
</feature>
<accession>A0A5B8MNA5</accession>
<feature type="transmembrane region" description="Helical" evidence="8">
    <location>
        <begin position="550"/>
        <end position="568"/>
    </location>
</feature>
<dbReference type="EMBL" id="CP031038">
    <property type="protein sequence ID" value="QDZ21524.1"/>
    <property type="molecule type" value="Genomic_DNA"/>
</dbReference>
<evidence type="ECO:0000256" key="3">
    <source>
        <dbReference type="ARBA" id="ARBA00022449"/>
    </source>
</evidence>
<reference evidence="10" key="2">
    <citation type="submission" date="2021-01" db="EMBL/GenBank/DDBJ databases">
        <authorList>
            <person name="Corre E."/>
            <person name="Pelletier E."/>
            <person name="Niang G."/>
            <person name="Scheremetjew M."/>
            <person name="Finn R."/>
            <person name="Kale V."/>
            <person name="Holt S."/>
            <person name="Cochrane G."/>
            <person name="Meng A."/>
            <person name="Brown T."/>
            <person name="Cohen L."/>
        </authorList>
    </citation>
    <scope>NUCLEOTIDE SEQUENCE</scope>
    <source>
        <strain evidence="10">CCMP1205</strain>
    </source>
</reference>
<feature type="region of interest" description="Disordered" evidence="7">
    <location>
        <begin position="281"/>
        <end position="300"/>
    </location>
</feature>
<name>A0A5B8MNA5_9CHLO</name>
<comment type="subcellular location">
    <subcellularLocation>
        <location evidence="1">Membrane</location>
        <topology evidence="1">Multi-pass membrane protein</topology>
    </subcellularLocation>
</comment>
<dbReference type="AlphaFoldDB" id="A0A5B8MNA5"/>
<keyword evidence="12" id="KW-1185">Reference proteome</keyword>
<keyword evidence="3" id="KW-0050">Antiport</keyword>
<reference evidence="11 12" key="1">
    <citation type="submission" date="2018-07" db="EMBL/GenBank/DDBJ databases">
        <title>The complete nuclear genome of the prasinophyte Chloropicon primus (CCMP1205).</title>
        <authorList>
            <person name="Pombert J.-F."/>
            <person name="Otis C."/>
            <person name="Turmel M."/>
            <person name="Lemieux C."/>
        </authorList>
    </citation>
    <scope>NUCLEOTIDE SEQUENCE [LARGE SCALE GENOMIC DNA]</scope>
    <source>
        <strain evidence="11 12">CCMP1205</strain>
    </source>
</reference>
<dbReference type="EMBL" id="HBHL01007114">
    <property type="protein sequence ID" value="CAD9715719.1"/>
    <property type="molecule type" value="Transcribed_RNA"/>
</dbReference>
<feature type="transmembrane region" description="Helical" evidence="8">
    <location>
        <begin position="439"/>
        <end position="461"/>
    </location>
</feature>
<feature type="transmembrane region" description="Helical" evidence="8">
    <location>
        <begin position="165"/>
        <end position="189"/>
    </location>
</feature>
<comment type="similarity">
    <text evidence="2">Belongs to the Ca(2+):cation antiporter (CaCA) (TC 2.A.19) family. SLC24A subfamily.</text>
</comment>
<evidence type="ECO:0000256" key="5">
    <source>
        <dbReference type="ARBA" id="ARBA00022989"/>
    </source>
</evidence>
<feature type="domain" description="Sodium/calcium exchanger membrane region" evidence="9">
    <location>
        <begin position="442"/>
        <end position="590"/>
    </location>
</feature>
<feature type="transmembrane region" description="Helical" evidence="8">
    <location>
        <begin position="24"/>
        <end position="42"/>
    </location>
</feature>
<dbReference type="InterPro" id="IPR004481">
    <property type="entry name" value="K/Na/Ca-exchanger"/>
</dbReference>
<evidence type="ECO:0000256" key="7">
    <source>
        <dbReference type="SAM" id="MobiDB-lite"/>
    </source>
</evidence>
<dbReference type="OrthoDB" id="2127281at2759"/>
<dbReference type="Proteomes" id="UP000316726">
    <property type="component" value="Chromosome 5"/>
</dbReference>
<dbReference type="GO" id="GO:0005262">
    <property type="term" value="F:calcium channel activity"/>
    <property type="evidence" value="ECO:0007669"/>
    <property type="project" value="TreeGrafter"/>
</dbReference>
<protein>
    <submittedName>
        <fullName evidence="11">Sodium/potassium/calcium exchanger protein</fullName>
    </submittedName>
</protein>
<dbReference type="GO" id="GO:0008273">
    <property type="term" value="F:calcium, potassium:sodium antiporter activity"/>
    <property type="evidence" value="ECO:0007669"/>
    <property type="project" value="TreeGrafter"/>
</dbReference>
<gene>
    <name evidence="11" type="ORF">A3770_05p40420</name>
    <name evidence="10" type="ORF">CPRI1469_LOCUS4575</name>
</gene>
<keyword evidence="3" id="KW-0813">Transport</keyword>
<feature type="transmembrane region" description="Helical" evidence="8">
    <location>
        <begin position="574"/>
        <end position="594"/>
    </location>
</feature>
<keyword evidence="4 8" id="KW-0812">Transmembrane</keyword>
<sequence>MEDYHHHHHHHLVGVEGNGARPDLALLYGAGLSVCLYVFYLVTDYRLVPSIRVVCDRLHVPDDVAGSTLLGASLNAPELFTSAVSAFTGGASSNGVGVGLVMGSFNFNIFLITGITALVARKKLRSRQLRVEWIFLQRDVYFYALAVVLLVVFCGDARLEWWECLTMALVYLCYVVVCLLTGRLTRFLCPTRAYKPRRRRSALIQVTERGEFDVTIFPKNLEKTKTFSKSDLNAEEIVESLKGETAYRLGLPVSLESLRVQNAPPHEVILTRSQQLSAKASSGGEVVEPSEAGRSWSSAPTLAADEATPLLGASPYANLTRAFSNPMTVKEIDFGRRLTKEERMEVIHVVSNPEAPSKINVDMRLVNCAHDEMSKGQPWATDVLQIAENIELEEEAEAYHSQHLLAWPKYGSPGEKAVYLLKFPLNALITLTIPSGQDLYPLSILLSILWLGATSFLLSLCSVRFGRALLIPDSVVGLTIDSIGTSLPNLLAAVVAGRSGRSETAICQAFGSNTFDALVAFGLVQFIKSATTGFEPIGLLSAGGVERDSIIDLVLLFLYVWFFYFFRFRLTRGFGWICICLYAGWLGYQLFLVYSSGK</sequence>
<dbReference type="STRING" id="1764295.A0A5B8MNA5"/>
<evidence type="ECO:0000256" key="8">
    <source>
        <dbReference type="SAM" id="Phobius"/>
    </source>
</evidence>
<dbReference type="InterPro" id="IPR044880">
    <property type="entry name" value="NCX_ion-bd_dom_sf"/>
</dbReference>
<proteinExistence type="inferred from homology"/>
<keyword evidence="6 8" id="KW-0472">Membrane</keyword>
<dbReference type="Pfam" id="PF01699">
    <property type="entry name" value="Na_Ca_ex"/>
    <property type="match status" value="2"/>
</dbReference>
<evidence type="ECO:0000256" key="2">
    <source>
        <dbReference type="ARBA" id="ARBA00005364"/>
    </source>
</evidence>
<evidence type="ECO:0000313" key="10">
    <source>
        <dbReference type="EMBL" id="CAD9715719.1"/>
    </source>
</evidence>
<organism evidence="11 12">
    <name type="scientific">Chloropicon primus</name>
    <dbReference type="NCBI Taxonomy" id="1764295"/>
    <lineage>
        <taxon>Eukaryota</taxon>
        <taxon>Viridiplantae</taxon>
        <taxon>Chlorophyta</taxon>
        <taxon>Chloropicophyceae</taxon>
        <taxon>Chloropicales</taxon>
        <taxon>Chloropicaceae</taxon>
        <taxon>Chloropicon</taxon>
    </lineage>
</organism>
<feature type="domain" description="Sodium/calcium exchanger membrane region" evidence="9">
    <location>
        <begin position="30"/>
        <end position="179"/>
    </location>
</feature>
<dbReference type="GO" id="GO:0005886">
    <property type="term" value="C:plasma membrane"/>
    <property type="evidence" value="ECO:0007669"/>
    <property type="project" value="TreeGrafter"/>
</dbReference>
<dbReference type="Gene3D" id="1.20.1420.30">
    <property type="entry name" value="NCX, central ion-binding region"/>
    <property type="match status" value="2"/>
</dbReference>
<dbReference type="PANTHER" id="PTHR10846">
    <property type="entry name" value="SODIUM/POTASSIUM/CALCIUM EXCHANGER"/>
    <property type="match status" value="1"/>
</dbReference>
<dbReference type="PANTHER" id="PTHR10846:SF8">
    <property type="entry name" value="INNER MEMBRANE PROTEIN YRBG"/>
    <property type="match status" value="1"/>
</dbReference>